<dbReference type="eggNOG" id="KOG0724">
    <property type="taxonomic scope" value="Eukaryota"/>
</dbReference>
<organism evidence="10 11">
    <name type="scientific">Erythranthe guttata</name>
    <name type="common">Yellow monkey flower</name>
    <name type="synonym">Mimulus guttatus</name>
    <dbReference type="NCBI Taxonomy" id="4155"/>
    <lineage>
        <taxon>Eukaryota</taxon>
        <taxon>Viridiplantae</taxon>
        <taxon>Streptophyta</taxon>
        <taxon>Embryophyta</taxon>
        <taxon>Tracheophyta</taxon>
        <taxon>Spermatophyta</taxon>
        <taxon>Magnoliopsida</taxon>
        <taxon>eudicotyledons</taxon>
        <taxon>Gunneridae</taxon>
        <taxon>Pentapetalae</taxon>
        <taxon>asterids</taxon>
        <taxon>lamiids</taxon>
        <taxon>Lamiales</taxon>
        <taxon>Phrymaceae</taxon>
        <taxon>Erythranthe</taxon>
    </lineage>
</organism>
<evidence type="ECO:0000256" key="2">
    <source>
        <dbReference type="ARBA" id="ARBA00023015"/>
    </source>
</evidence>
<evidence type="ECO:0000256" key="5">
    <source>
        <dbReference type="ARBA" id="ARBA00023242"/>
    </source>
</evidence>
<keyword evidence="4" id="KW-0804">Transcription</keyword>
<dbReference type="AlphaFoldDB" id="A0A022QSI1"/>
<evidence type="ECO:0000313" key="10">
    <source>
        <dbReference type="EMBL" id="EYU30891.1"/>
    </source>
</evidence>
<dbReference type="GO" id="GO:0003677">
    <property type="term" value="F:DNA binding"/>
    <property type="evidence" value="ECO:0007669"/>
    <property type="project" value="UniProtKB-KW"/>
</dbReference>
<dbReference type="InterPro" id="IPR006447">
    <property type="entry name" value="Myb_dom_plants"/>
</dbReference>
<evidence type="ECO:0000256" key="1">
    <source>
        <dbReference type="ARBA" id="ARBA00004123"/>
    </source>
</evidence>
<dbReference type="SMART" id="SM00717">
    <property type="entry name" value="SANT"/>
    <property type="match status" value="1"/>
</dbReference>
<dbReference type="InterPro" id="IPR017884">
    <property type="entry name" value="SANT_dom"/>
</dbReference>
<dbReference type="EMBL" id="KI631018">
    <property type="protein sequence ID" value="EYU30891.1"/>
    <property type="molecule type" value="Genomic_DNA"/>
</dbReference>
<feature type="region of interest" description="Disordered" evidence="6">
    <location>
        <begin position="61"/>
        <end position="80"/>
    </location>
</feature>
<feature type="compositionally biased region" description="Polar residues" evidence="6">
    <location>
        <begin position="230"/>
        <end position="241"/>
    </location>
</feature>
<dbReference type="FunFam" id="1.10.10.60:FF:000023">
    <property type="entry name" value="protein REVEILLE 6 isoform X1"/>
    <property type="match status" value="1"/>
</dbReference>
<dbReference type="Proteomes" id="UP000030748">
    <property type="component" value="Unassembled WGS sequence"/>
</dbReference>
<protein>
    <submittedName>
        <fullName evidence="10">Uncharacterized protein</fullName>
    </submittedName>
</protein>
<evidence type="ECO:0000259" key="8">
    <source>
        <dbReference type="PROSITE" id="PS51293"/>
    </source>
</evidence>
<proteinExistence type="predicted"/>
<evidence type="ECO:0000313" key="11">
    <source>
        <dbReference type="Proteomes" id="UP000030748"/>
    </source>
</evidence>
<dbReference type="InterPro" id="IPR017930">
    <property type="entry name" value="Myb_dom"/>
</dbReference>
<keyword evidence="5" id="KW-0539">Nucleus</keyword>
<dbReference type="PROSITE" id="PS51293">
    <property type="entry name" value="SANT"/>
    <property type="match status" value="1"/>
</dbReference>
<name>A0A022QSI1_ERYGU</name>
<reference evidence="10 11" key="1">
    <citation type="journal article" date="2013" name="Proc. Natl. Acad. Sci. U.S.A.">
        <title>Fine-scale variation in meiotic recombination in Mimulus inferred from population shotgun sequencing.</title>
        <authorList>
            <person name="Hellsten U."/>
            <person name="Wright K.M."/>
            <person name="Jenkins J."/>
            <person name="Shu S."/>
            <person name="Yuan Y."/>
            <person name="Wessler S.R."/>
            <person name="Schmutz J."/>
            <person name="Willis J.H."/>
            <person name="Rokhsar D.S."/>
        </authorList>
    </citation>
    <scope>NUCLEOTIDE SEQUENCE [LARGE SCALE GENOMIC DNA]</scope>
    <source>
        <strain evidence="11">cv. DUN x IM62</strain>
    </source>
</reference>
<sequence length="241" mass="27061">ARKPYTITKQRERWSEEEHERFLEALKLYGRKWRKIEEHVGTKTAVQIRSHAQKFFSKVDNSIEIPPPRPKKKPTNPYPRKTVSIIEKPKSMVSADSSVFEQENRSPTSVLSASDSVHNEDVVPPKLDIVQEGPKEELAANIQCLKLFGKTLLVTPDFSNGNVPINACNNNNNNIGNDFFNPHTMSDGTNQIMYSSTCSLVPMPWLTFYDAGPLSTRELHNPKPVKAQPNEGSSSSGSNID</sequence>
<feature type="region of interest" description="Disordered" evidence="6">
    <location>
        <begin position="219"/>
        <end position="241"/>
    </location>
</feature>
<keyword evidence="11" id="KW-1185">Reference proteome</keyword>
<feature type="domain" description="HTH myb-type" evidence="9">
    <location>
        <begin position="6"/>
        <end position="60"/>
    </location>
</feature>
<dbReference type="InterPro" id="IPR009057">
    <property type="entry name" value="Homeodomain-like_sf"/>
</dbReference>
<evidence type="ECO:0000256" key="6">
    <source>
        <dbReference type="SAM" id="MobiDB-lite"/>
    </source>
</evidence>
<dbReference type="Gene3D" id="1.10.10.60">
    <property type="entry name" value="Homeodomain-like"/>
    <property type="match status" value="1"/>
</dbReference>
<dbReference type="PROSITE" id="PS50090">
    <property type="entry name" value="MYB_LIKE"/>
    <property type="match status" value="1"/>
</dbReference>
<keyword evidence="3" id="KW-0238">DNA-binding</keyword>
<feature type="domain" description="Myb-like" evidence="7">
    <location>
        <begin position="6"/>
        <end position="56"/>
    </location>
</feature>
<dbReference type="PROSITE" id="PS51294">
    <property type="entry name" value="HTH_MYB"/>
    <property type="match status" value="1"/>
</dbReference>
<dbReference type="GO" id="GO:0005634">
    <property type="term" value="C:nucleus"/>
    <property type="evidence" value="ECO:0007669"/>
    <property type="project" value="UniProtKB-SubCell"/>
</dbReference>
<dbReference type="NCBIfam" id="TIGR01557">
    <property type="entry name" value="myb_SHAQKYF"/>
    <property type="match status" value="1"/>
</dbReference>
<comment type="subcellular location">
    <subcellularLocation>
        <location evidence="1">Nucleus</location>
    </subcellularLocation>
</comment>
<feature type="non-terminal residue" evidence="10">
    <location>
        <position position="1"/>
    </location>
</feature>
<dbReference type="GO" id="GO:0010468">
    <property type="term" value="P:regulation of gene expression"/>
    <property type="evidence" value="ECO:0007669"/>
    <property type="project" value="UniProtKB-ARBA"/>
</dbReference>
<dbReference type="CDD" id="cd00167">
    <property type="entry name" value="SANT"/>
    <property type="match status" value="1"/>
</dbReference>
<dbReference type="PANTHER" id="PTHR12802:SF155">
    <property type="entry name" value="DEUBIQUITINASE MYSM1"/>
    <property type="match status" value="1"/>
</dbReference>
<dbReference type="InterPro" id="IPR001005">
    <property type="entry name" value="SANT/Myb"/>
</dbReference>
<dbReference type="PANTHER" id="PTHR12802">
    <property type="entry name" value="SWI/SNF COMPLEX-RELATED"/>
    <property type="match status" value="1"/>
</dbReference>
<keyword evidence="2" id="KW-0805">Transcription regulation</keyword>
<accession>A0A022QSI1</accession>
<dbReference type="Pfam" id="PF00249">
    <property type="entry name" value="Myb_DNA-binding"/>
    <property type="match status" value="1"/>
</dbReference>
<evidence type="ECO:0000259" key="9">
    <source>
        <dbReference type="PROSITE" id="PS51294"/>
    </source>
</evidence>
<feature type="domain" description="SANT" evidence="8">
    <location>
        <begin position="9"/>
        <end position="60"/>
    </location>
</feature>
<gene>
    <name evidence="10" type="ORF">MIMGU_mgv1a018822mg</name>
</gene>
<dbReference type="STRING" id="4155.A0A022QSI1"/>
<evidence type="ECO:0000259" key="7">
    <source>
        <dbReference type="PROSITE" id="PS50090"/>
    </source>
</evidence>
<evidence type="ECO:0000256" key="4">
    <source>
        <dbReference type="ARBA" id="ARBA00023163"/>
    </source>
</evidence>
<evidence type="ECO:0000256" key="3">
    <source>
        <dbReference type="ARBA" id="ARBA00023125"/>
    </source>
</evidence>
<dbReference type="SUPFAM" id="SSF46689">
    <property type="entry name" value="Homeodomain-like"/>
    <property type="match status" value="1"/>
</dbReference>